<evidence type="ECO:0000259" key="1">
    <source>
        <dbReference type="SMART" id="SM00128"/>
    </source>
</evidence>
<dbReference type="SUPFAM" id="SSF56219">
    <property type="entry name" value="DNase I-like"/>
    <property type="match status" value="1"/>
</dbReference>
<dbReference type="SMART" id="SM00128">
    <property type="entry name" value="IPPc"/>
    <property type="match status" value="1"/>
</dbReference>
<name>A0ABR1GE40_AURAN</name>
<dbReference type="PANTHER" id="PTHR11200:SF275">
    <property type="entry name" value="LD06095P"/>
    <property type="match status" value="1"/>
</dbReference>
<dbReference type="EMBL" id="JBBJCI010000031">
    <property type="protein sequence ID" value="KAK7254360.1"/>
    <property type="molecule type" value="Genomic_DNA"/>
</dbReference>
<dbReference type="Gene3D" id="3.60.10.10">
    <property type="entry name" value="Endonuclease/exonuclease/phosphatase"/>
    <property type="match status" value="1"/>
</dbReference>
<dbReference type="Proteomes" id="UP001363151">
    <property type="component" value="Unassembled WGS sequence"/>
</dbReference>
<proteinExistence type="predicted"/>
<dbReference type="InterPro" id="IPR036691">
    <property type="entry name" value="Endo/exonu/phosph_ase_sf"/>
</dbReference>
<feature type="domain" description="Inositol polyphosphate-related phosphatase" evidence="1">
    <location>
        <begin position="1"/>
        <end position="354"/>
    </location>
</feature>
<gene>
    <name evidence="2" type="ORF">SO694_00009443</name>
</gene>
<evidence type="ECO:0000313" key="3">
    <source>
        <dbReference type="Proteomes" id="UP001363151"/>
    </source>
</evidence>
<dbReference type="Pfam" id="PF22669">
    <property type="entry name" value="Exo_endo_phos2"/>
    <property type="match status" value="2"/>
</dbReference>
<accession>A0ABR1GE40</accession>
<comment type="caution">
    <text evidence="2">The sequence shown here is derived from an EMBL/GenBank/DDBJ whole genome shotgun (WGS) entry which is preliminary data.</text>
</comment>
<keyword evidence="3" id="KW-1185">Reference proteome</keyword>
<sequence>MRVAARCWNVCGLDPASLDGAAFASAVAEWLGEGAAASDVASVGLVEVVELKPGTVVRESFVSPEASALVAARLAAWRAALLAVLEATHELACTESLVGLALFVFTARVSAYDIAPARTCRFRTGFGGLLGNKGAVAASLAAARGADGEARTLCVVHAHLASDLDMLDQRNAEYAAIVGAAADASILSLPAALGDDDALDVLAHDVVVWQGDLNYRLASTKAPEAGLGAFLASFGPAAREAARDGDARDDAAVREALAAGDWAALAARDQLDAAIARGDAFVGFREAPKRFPPTYKLVRGTAEYKANRRPAWCDRVLWKAKRPSDVVACGRYASVATCVLSDHHPVSADLAVEFH</sequence>
<protein>
    <submittedName>
        <fullName evidence="2">Inositol polyphosphate phosphatase</fullName>
    </submittedName>
</protein>
<organism evidence="2 3">
    <name type="scientific">Aureococcus anophagefferens</name>
    <name type="common">Harmful bloom alga</name>
    <dbReference type="NCBI Taxonomy" id="44056"/>
    <lineage>
        <taxon>Eukaryota</taxon>
        <taxon>Sar</taxon>
        <taxon>Stramenopiles</taxon>
        <taxon>Ochrophyta</taxon>
        <taxon>Pelagophyceae</taxon>
        <taxon>Pelagomonadales</taxon>
        <taxon>Pelagomonadaceae</taxon>
        <taxon>Aureococcus</taxon>
    </lineage>
</organism>
<evidence type="ECO:0000313" key="2">
    <source>
        <dbReference type="EMBL" id="KAK7254360.1"/>
    </source>
</evidence>
<dbReference type="InterPro" id="IPR000300">
    <property type="entry name" value="IPPc"/>
</dbReference>
<dbReference type="PANTHER" id="PTHR11200">
    <property type="entry name" value="INOSITOL 5-PHOSPHATASE"/>
    <property type="match status" value="1"/>
</dbReference>
<reference evidence="2 3" key="1">
    <citation type="submission" date="2024-03" db="EMBL/GenBank/DDBJ databases">
        <title>Aureococcus anophagefferens CCMP1851 and Kratosvirus quantuckense: Draft genome of a second virus-susceptible host strain in the model system.</title>
        <authorList>
            <person name="Chase E."/>
            <person name="Truchon A.R."/>
            <person name="Schepens W."/>
            <person name="Wilhelm S.W."/>
        </authorList>
    </citation>
    <scope>NUCLEOTIDE SEQUENCE [LARGE SCALE GENOMIC DNA]</scope>
    <source>
        <strain evidence="2 3">CCMP1851</strain>
    </source>
</reference>
<dbReference type="InterPro" id="IPR046985">
    <property type="entry name" value="IP5"/>
</dbReference>